<protein>
    <submittedName>
        <fullName evidence="4">C-type lectin domain family 4 member C-like</fullName>
    </submittedName>
</protein>
<dbReference type="AlphaFoldDB" id="A0A6P6N3A5"/>
<dbReference type="Pfam" id="PF00059">
    <property type="entry name" value="Lectin_C"/>
    <property type="match status" value="1"/>
</dbReference>
<evidence type="ECO:0000256" key="1">
    <source>
        <dbReference type="ARBA" id="ARBA00022734"/>
    </source>
</evidence>
<dbReference type="InterPro" id="IPR016186">
    <property type="entry name" value="C-type_lectin-like/link_sf"/>
</dbReference>
<dbReference type="InterPro" id="IPR050111">
    <property type="entry name" value="C-type_lectin/snaclec_domain"/>
</dbReference>
<dbReference type="GO" id="GO:0030246">
    <property type="term" value="F:carbohydrate binding"/>
    <property type="evidence" value="ECO:0007669"/>
    <property type="project" value="UniProtKB-KW"/>
</dbReference>
<dbReference type="Proteomes" id="UP000515129">
    <property type="component" value="Unplaced"/>
</dbReference>
<dbReference type="OrthoDB" id="8950604at2759"/>
<feature type="domain" description="C-type lectin" evidence="2">
    <location>
        <begin position="1"/>
        <end position="117"/>
    </location>
</feature>
<dbReference type="Gene3D" id="3.10.100.10">
    <property type="entry name" value="Mannose-Binding Protein A, subunit A"/>
    <property type="match status" value="1"/>
</dbReference>
<dbReference type="KEGG" id="caua:113075025"/>
<dbReference type="GeneID" id="113075025"/>
<dbReference type="CDD" id="cd03590">
    <property type="entry name" value="CLECT_DC-SIGN_like"/>
    <property type="match status" value="1"/>
</dbReference>
<proteinExistence type="predicted"/>
<dbReference type="InterPro" id="IPR016187">
    <property type="entry name" value="CTDL_fold"/>
</dbReference>
<evidence type="ECO:0000313" key="3">
    <source>
        <dbReference type="Proteomes" id="UP000515129"/>
    </source>
</evidence>
<keyword evidence="3" id="KW-1185">Reference proteome</keyword>
<dbReference type="RefSeq" id="XP_026103525.1">
    <property type="nucleotide sequence ID" value="XM_026247740.1"/>
</dbReference>
<dbReference type="SUPFAM" id="SSF56436">
    <property type="entry name" value="C-type lectin-like"/>
    <property type="match status" value="1"/>
</dbReference>
<sequence>MSKEKKNWTESRRYCRERGADLIIINNKEEQDFIHNMSGNGIFYIGLTDREVEGTWKWVDNTTHVLTSGFWAQGEPNGNQQYDEDCVVTVAVPPPEWGNLVGWLDVACNKPYQWICEKRISQFILP</sequence>
<organism evidence="3 4">
    <name type="scientific">Carassius auratus</name>
    <name type="common">Goldfish</name>
    <dbReference type="NCBI Taxonomy" id="7957"/>
    <lineage>
        <taxon>Eukaryota</taxon>
        <taxon>Metazoa</taxon>
        <taxon>Chordata</taxon>
        <taxon>Craniata</taxon>
        <taxon>Vertebrata</taxon>
        <taxon>Euteleostomi</taxon>
        <taxon>Actinopterygii</taxon>
        <taxon>Neopterygii</taxon>
        <taxon>Teleostei</taxon>
        <taxon>Ostariophysi</taxon>
        <taxon>Cypriniformes</taxon>
        <taxon>Cyprinidae</taxon>
        <taxon>Cyprininae</taxon>
        <taxon>Carassius</taxon>
    </lineage>
</organism>
<keyword evidence="1" id="KW-0430">Lectin</keyword>
<dbReference type="InterPro" id="IPR001304">
    <property type="entry name" value="C-type_lectin-like"/>
</dbReference>
<accession>A0A6P6N3A5</accession>
<evidence type="ECO:0000313" key="4">
    <source>
        <dbReference type="RefSeq" id="XP_026103525.1"/>
    </source>
</evidence>
<reference evidence="4" key="1">
    <citation type="submission" date="2025-08" db="UniProtKB">
        <authorList>
            <consortium name="RefSeq"/>
        </authorList>
    </citation>
    <scope>IDENTIFICATION</scope>
    <source>
        <strain evidence="4">Wakin</strain>
        <tissue evidence="4">Muscle</tissue>
    </source>
</reference>
<dbReference type="PANTHER" id="PTHR22803">
    <property type="entry name" value="MANNOSE, PHOSPHOLIPASE, LECTIN RECEPTOR RELATED"/>
    <property type="match status" value="1"/>
</dbReference>
<dbReference type="SMART" id="SM00034">
    <property type="entry name" value="CLECT"/>
    <property type="match status" value="1"/>
</dbReference>
<dbReference type="InterPro" id="IPR033989">
    <property type="entry name" value="CD209-like_CTLD"/>
</dbReference>
<evidence type="ECO:0000259" key="2">
    <source>
        <dbReference type="PROSITE" id="PS50041"/>
    </source>
</evidence>
<gene>
    <name evidence="4" type="primary">LOC113075025</name>
</gene>
<dbReference type="PROSITE" id="PS50041">
    <property type="entry name" value="C_TYPE_LECTIN_2"/>
    <property type="match status" value="1"/>
</dbReference>
<name>A0A6P6N3A5_CARAU</name>